<name>A0A5B7WS09_9MICC</name>
<evidence type="ECO:0000256" key="2">
    <source>
        <dbReference type="ARBA" id="ARBA00022801"/>
    </source>
</evidence>
<feature type="signal peptide" evidence="3">
    <location>
        <begin position="1"/>
        <end position="24"/>
    </location>
</feature>
<dbReference type="InterPro" id="IPR011330">
    <property type="entry name" value="Glyco_hydro/deAcase_b/a-brl"/>
</dbReference>
<reference evidence="5 6" key="1">
    <citation type="submission" date="2018-12" db="EMBL/GenBank/DDBJ databases">
        <title>Complete Genome Sequence of Glutamicibacter creatinolyticus strain LGCM259,isolated from an abscess of a 12-year-old mare in Italy.</title>
        <authorList>
            <person name="Santos R.G."/>
            <person name="Silva A.L."/>
            <person name="Seyffert N."/>
            <person name="Castro T.L.P."/>
            <person name="Attili A.R."/>
            <person name="Rifici C."/>
            <person name="Mazzullo G."/>
            <person name="Brenig B."/>
            <person name="Venanzi F."/>
            <person name="Azevedo V."/>
        </authorList>
    </citation>
    <scope>NUCLEOTIDE SEQUENCE [LARGE SCALE GENOMIC DNA]</scope>
    <source>
        <strain evidence="5 6">LGCM 259</strain>
    </source>
</reference>
<dbReference type="EMBL" id="CP034412">
    <property type="protein sequence ID" value="QCY45990.1"/>
    <property type="molecule type" value="Genomic_DNA"/>
</dbReference>
<dbReference type="Gene3D" id="3.20.20.370">
    <property type="entry name" value="Glycoside hydrolase/deacetylase"/>
    <property type="match status" value="1"/>
</dbReference>
<sequence length="259" mass="28445">MRLFNRRRHRMVAAALLLPLLAGCASPGSDQEPAPQEQAPQQVDCQQVACVALTFDDGPGEYTDRLLDELGEAQAPATFFVLGKNVGHYPQALQRMVAEGHQIGSHSYDHKDITKLTREGIEHEVQWTDEAVQQAAGVTPEVFRPPYGANGVVYNRLIPTPLLLWDVDTLDWKHHDPKKTVKIAMQEVSPGSVILMHDIHETSVDAVPELVQQLREAGYTLVTVQDLFAHTEFEPGSVYTKLKTPASAGPSPSAPADSQ</sequence>
<dbReference type="SUPFAM" id="SSF88713">
    <property type="entry name" value="Glycoside hydrolase/deacetylase"/>
    <property type="match status" value="1"/>
</dbReference>
<evidence type="ECO:0000256" key="1">
    <source>
        <dbReference type="ARBA" id="ARBA00022723"/>
    </source>
</evidence>
<dbReference type="GO" id="GO:0005975">
    <property type="term" value="P:carbohydrate metabolic process"/>
    <property type="evidence" value="ECO:0007669"/>
    <property type="project" value="InterPro"/>
</dbReference>
<evidence type="ECO:0000313" key="6">
    <source>
        <dbReference type="Proteomes" id="UP000307000"/>
    </source>
</evidence>
<feature type="domain" description="NodB homology" evidence="4">
    <location>
        <begin position="49"/>
        <end position="222"/>
    </location>
</feature>
<proteinExistence type="predicted"/>
<dbReference type="PROSITE" id="PS51677">
    <property type="entry name" value="NODB"/>
    <property type="match status" value="1"/>
</dbReference>
<evidence type="ECO:0000259" key="4">
    <source>
        <dbReference type="PROSITE" id="PS51677"/>
    </source>
</evidence>
<dbReference type="InterPro" id="IPR002509">
    <property type="entry name" value="NODB_dom"/>
</dbReference>
<keyword evidence="3" id="KW-0732">Signal</keyword>
<dbReference type="Proteomes" id="UP000307000">
    <property type="component" value="Chromosome"/>
</dbReference>
<organism evidence="5 6">
    <name type="scientific">Glutamicibacter creatinolyticus</name>
    <dbReference type="NCBI Taxonomy" id="162496"/>
    <lineage>
        <taxon>Bacteria</taxon>
        <taxon>Bacillati</taxon>
        <taxon>Actinomycetota</taxon>
        <taxon>Actinomycetes</taxon>
        <taxon>Micrococcales</taxon>
        <taxon>Micrococcaceae</taxon>
        <taxon>Glutamicibacter</taxon>
    </lineage>
</organism>
<evidence type="ECO:0000313" key="5">
    <source>
        <dbReference type="EMBL" id="QCY45990.1"/>
    </source>
</evidence>
<gene>
    <name evidence="5" type="ORF">GcLGCM259_0206</name>
</gene>
<feature type="chain" id="PRO_5038775025" description="NodB homology domain-containing protein" evidence="3">
    <location>
        <begin position="25"/>
        <end position="259"/>
    </location>
</feature>
<evidence type="ECO:0000256" key="3">
    <source>
        <dbReference type="SAM" id="SignalP"/>
    </source>
</evidence>
<dbReference type="RefSeq" id="WP_138925483.1">
    <property type="nucleotide sequence ID" value="NZ_CP034412.1"/>
</dbReference>
<dbReference type="AlphaFoldDB" id="A0A5B7WS09"/>
<dbReference type="GO" id="GO:0046872">
    <property type="term" value="F:metal ion binding"/>
    <property type="evidence" value="ECO:0007669"/>
    <property type="project" value="UniProtKB-KW"/>
</dbReference>
<accession>A0A5B7WS09</accession>
<dbReference type="PANTHER" id="PTHR10587">
    <property type="entry name" value="GLYCOSYL TRANSFERASE-RELATED"/>
    <property type="match status" value="1"/>
</dbReference>
<keyword evidence="1" id="KW-0479">Metal-binding</keyword>
<dbReference type="GO" id="GO:0016810">
    <property type="term" value="F:hydrolase activity, acting on carbon-nitrogen (but not peptide) bonds"/>
    <property type="evidence" value="ECO:0007669"/>
    <property type="project" value="InterPro"/>
</dbReference>
<dbReference type="GO" id="GO:0016020">
    <property type="term" value="C:membrane"/>
    <property type="evidence" value="ECO:0007669"/>
    <property type="project" value="TreeGrafter"/>
</dbReference>
<dbReference type="PROSITE" id="PS51257">
    <property type="entry name" value="PROKAR_LIPOPROTEIN"/>
    <property type="match status" value="1"/>
</dbReference>
<keyword evidence="6" id="KW-1185">Reference proteome</keyword>
<keyword evidence="2" id="KW-0378">Hydrolase</keyword>
<dbReference type="PANTHER" id="PTHR10587:SF133">
    <property type="entry name" value="CHITIN DEACETYLASE 1-RELATED"/>
    <property type="match status" value="1"/>
</dbReference>
<dbReference type="InterPro" id="IPR050248">
    <property type="entry name" value="Polysacc_deacetylase_ArnD"/>
</dbReference>
<dbReference type="KEGG" id="gcr:GcLGCM259_0206"/>
<protein>
    <recommendedName>
        <fullName evidence="4">NodB homology domain-containing protein</fullName>
    </recommendedName>
</protein>
<dbReference type="Pfam" id="PF01522">
    <property type="entry name" value="Polysacc_deac_1"/>
    <property type="match status" value="1"/>
</dbReference>